<dbReference type="Proteomes" id="UP001597187">
    <property type="component" value="Unassembled WGS sequence"/>
</dbReference>
<sequence length="378" mass="40728">MGHTTEPTDGAAAVRIGLVGLGNIGRHHATQLQAIAMDDPGVSLAGGMDIDPAAREAFETEFGVPTHDDHERLFETVDAVVVTTPNCFHEEYVVAALDAGVDVLVEKPLAHDLASAERIAAAARDAEGFCMVGFHNRFAAPARVLQNAIDEGRFGDLYHVEANYVRRRGIPGRGSWFTDRAVAGGGALVDIGTHAIDFALHVLDYPQVVEVSGVTRNEFGRHEDYTYLEQWGTDGEGVVDVEDSASAMLRCADGRTVSLEVAWASNRPENNEIVVRGSDAGATFDHEAGELTMYETDDTGAAHFADTQVRTRDDPAHRAEQRRFVEAVRNGGPAPVSIGEGLAVQRVIDAIYRSSEEGRAIRLDGTIEQATPIQQTTD</sequence>
<reference evidence="3 4" key="1">
    <citation type="journal article" date="2019" name="Int. J. Syst. Evol. Microbiol.">
        <title>The Global Catalogue of Microorganisms (GCM) 10K type strain sequencing project: providing services to taxonomists for standard genome sequencing and annotation.</title>
        <authorList>
            <consortium name="The Broad Institute Genomics Platform"/>
            <consortium name="The Broad Institute Genome Sequencing Center for Infectious Disease"/>
            <person name="Wu L."/>
            <person name="Ma J."/>
        </authorList>
    </citation>
    <scope>NUCLEOTIDE SEQUENCE [LARGE SCALE GENOMIC DNA]</scope>
    <source>
        <strain evidence="3 4">CGMCC 1.12563</strain>
    </source>
</reference>
<comment type="caution">
    <text evidence="3">The sequence shown here is derived from an EMBL/GenBank/DDBJ whole genome shotgun (WGS) entry which is preliminary data.</text>
</comment>
<dbReference type="Gene3D" id="3.40.50.720">
    <property type="entry name" value="NAD(P)-binding Rossmann-like Domain"/>
    <property type="match status" value="1"/>
</dbReference>
<dbReference type="PANTHER" id="PTHR43377">
    <property type="entry name" value="BILIVERDIN REDUCTASE A"/>
    <property type="match status" value="1"/>
</dbReference>
<protein>
    <submittedName>
        <fullName evidence="3">Gfo/Idh/MocA family protein</fullName>
    </submittedName>
</protein>
<gene>
    <name evidence="3" type="ORF">ACFSBT_08705</name>
</gene>
<dbReference type="InterPro" id="IPR036291">
    <property type="entry name" value="NAD(P)-bd_dom_sf"/>
</dbReference>
<organism evidence="3 4">
    <name type="scientific">Halomarina rubra</name>
    <dbReference type="NCBI Taxonomy" id="2071873"/>
    <lineage>
        <taxon>Archaea</taxon>
        <taxon>Methanobacteriati</taxon>
        <taxon>Methanobacteriota</taxon>
        <taxon>Stenosarchaea group</taxon>
        <taxon>Halobacteria</taxon>
        <taxon>Halobacteriales</taxon>
        <taxon>Natronomonadaceae</taxon>
        <taxon>Halomarina</taxon>
    </lineage>
</organism>
<evidence type="ECO:0000313" key="3">
    <source>
        <dbReference type="EMBL" id="MFD1513356.1"/>
    </source>
</evidence>
<dbReference type="EMBL" id="JBHUDC010000003">
    <property type="protein sequence ID" value="MFD1513356.1"/>
    <property type="molecule type" value="Genomic_DNA"/>
</dbReference>
<dbReference type="RefSeq" id="WP_250873308.1">
    <property type="nucleotide sequence ID" value="NZ_JALXFV010000003.1"/>
</dbReference>
<dbReference type="Gene3D" id="3.30.360.10">
    <property type="entry name" value="Dihydrodipicolinate Reductase, domain 2"/>
    <property type="match status" value="1"/>
</dbReference>
<name>A0ABD6AUF0_9EURY</name>
<proteinExistence type="predicted"/>
<evidence type="ECO:0000259" key="1">
    <source>
        <dbReference type="Pfam" id="PF01408"/>
    </source>
</evidence>
<dbReference type="InterPro" id="IPR000683">
    <property type="entry name" value="Gfo/Idh/MocA-like_OxRdtase_N"/>
</dbReference>
<dbReference type="SUPFAM" id="SSF51735">
    <property type="entry name" value="NAD(P)-binding Rossmann-fold domains"/>
    <property type="match status" value="1"/>
</dbReference>
<feature type="domain" description="GFO/IDH/MocA-like oxidoreductase" evidence="2">
    <location>
        <begin position="145"/>
        <end position="281"/>
    </location>
</feature>
<dbReference type="AlphaFoldDB" id="A0ABD6AUF0"/>
<feature type="domain" description="Gfo/Idh/MocA-like oxidoreductase N-terminal" evidence="1">
    <location>
        <begin position="14"/>
        <end position="134"/>
    </location>
</feature>
<keyword evidence="4" id="KW-1185">Reference proteome</keyword>
<dbReference type="Pfam" id="PF22725">
    <property type="entry name" value="GFO_IDH_MocA_C3"/>
    <property type="match status" value="1"/>
</dbReference>
<dbReference type="InterPro" id="IPR055170">
    <property type="entry name" value="GFO_IDH_MocA-like_dom"/>
</dbReference>
<dbReference type="PANTHER" id="PTHR43377:SF1">
    <property type="entry name" value="BILIVERDIN REDUCTASE A"/>
    <property type="match status" value="1"/>
</dbReference>
<accession>A0ABD6AUF0</accession>
<dbReference type="InterPro" id="IPR051450">
    <property type="entry name" value="Gfo/Idh/MocA_Oxidoreductases"/>
</dbReference>
<evidence type="ECO:0000259" key="2">
    <source>
        <dbReference type="Pfam" id="PF22725"/>
    </source>
</evidence>
<dbReference type="SUPFAM" id="SSF55347">
    <property type="entry name" value="Glyceraldehyde-3-phosphate dehydrogenase-like, C-terminal domain"/>
    <property type="match status" value="1"/>
</dbReference>
<dbReference type="Pfam" id="PF01408">
    <property type="entry name" value="GFO_IDH_MocA"/>
    <property type="match status" value="1"/>
</dbReference>
<evidence type="ECO:0000313" key="4">
    <source>
        <dbReference type="Proteomes" id="UP001597187"/>
    </source>
</evidence>